<dbReference type="EMBL" id="PVEP01000009">
    <property type="protein sequence ID" value="PQV55463.1"/>
    <property type="molecule type" value="Genomic_DNA"/>
</dbReference>
<gene>
    <name evidence="2" type="ORF">LX70_03425</name>
</gene>
<evidence type="ECO:0000313" key="3">
    <source>
        <dbReference type="Proteomes" id="UP000238338"/>
    </source>
</evidence>
<keyword evidence="3" id="KW-1185">Reference proteome</keyword>
<evidence type="ECO:0000313" key="2">
    <source>
        <dbReference type="EMBL" id="PQV55463.1"/>
    </source>
</evidence>
<name>A0A2S8S3U4_9RHOB</name>
<sequence length="239" mass="25660">MPTLRICRRFAAMKGVAKRPEQRRHSLASIRRQKMQTSASRVLKLCGSTPALPSLAPTGHRESCRLPISASSAAPTAGRWSGTSTHCWPNFLPPSALSNMNSPSSDLPPSLPRALRSRLHGKASSEPATPPPDASPPAPRAGPRNVPTDARPKRQLTRPNEPDRRTGQACDIGGLRPARSCSDNSKRQFYFAEQTTNKLGDNTGLGGGTDRPERRDPLCAAAPDCRGRSIHAGPGLLRS</sequence>
<dbReference type="Proteomes" id="UP000238338">
    <property type="component" value="Unassembled WGS sequence"/>
</dbReference>
<accession>A0A2S8S3U4</accession>
<proteinExistence type="predicted"/>
<dbReference type="AlphaFoldDB" id="A0A2S8S3U4"/>
<protein>
    <submittedName>
        <fullName evidence="2">Uncharacterized protein</fullName>
    </submittedName>
</protein>
<organism evidence="2 3">
    <name type="scientific">Albidovulum denitrificans</name>
    <dbReference type="NCBI Taxonomy" id="404881"/>
    <lineage>
        <taxon>Bacteria</taxon>
        <taxon>Pseudomonadati</taxon>
        <taxon>Pseudomonadota</taxon>
        <taxon>Alphaproteobacteria</taxon>
        <taxon>Rhodobacterales</taxon>
        <taxon>Paracoccaceae</taxon>
        <taxon>Albidovulum</taxon>
    </lineage>
</organism>
<comment type="caution">
    <text evidence="2">The sequence shown here is derived from an EMBL/GenBank/DDBJ whole genome shotgun (WGS) entry which is preliminary data.</text>
</comment>
<reference evidence="2 3" key="1">
    <citation type="submission" date="2018-02" db="EMBL/GenBank/DDBJ databases">
        <title>Genomic Encyclopedia of Archaeal and Bacterial Type Strains, Phase II (KMG-II): from individual species to whole genera.</title>
        <authorList>
            <person name="Goeker M."/>
        </authorList>
    </citation>
    <scope>NUCLEOTIDE SEQUENCE [LARGE SCALE GENOMIC DNA]</scope>
    <source>
        <strain evidence="2 3">DSM 18921</strain>
    </source>
</reference>
<feature type="compositionally biased region" description="Pro residues" evidence="1">
    <location>
        <begin position="128"/>
        <end position="140"/>
    </location>
</feature>
<evidence type="ECO:0000256" key="1">
    <source>
        <dbReference type="SAM" id="MobiDB-lite"/>
    </source>
</evidence>
<feature type="region of interest" description="Disordered" evidence="1">
    <location>
        <begin position="118"/>
        <end position="221"/>
    </location>
</feature>